<dbReference type="Proteomes" id="UP000887565">
    <property type="component" value="Unplaced"/>
</dbReference>
<dbReference type="WBParaSite" id="nRc.2.0.1.t08731-RA">
    <property type="protein sequence ID" value="nRc.2.0.1.t08731-RA"/>
    <property type="gene ID" value="nRc.2.0.1.g08731"/>
</dbReference>
<protein>
    <submittedName>
        <fullName evidence="2">Uncharacterized protein</fullName>
    </submittedName>
</protein>
<sequence length="98" mass="11293">MPNHFALLYPLPVVPRTRIDRRNFRTTVQIGGRICKFKCVQRNSSKFVAIIANYSRKADFLQLGQLIGSENARILIPKSGLKIWNYLKSIWHFSGTIC</sequence>
<keyword evidence="1" id="KW-1185">Reference proteome</keyword>
<organism evidence="1 2">
    <name type="scientific">Romanomermis culicivorax</name>
    <name type="common">Nematode worm</name>
    <dbReference type="NCBI Taxonomy" id="13658"/>
    <lineage>
        <taxon>Eukaryota</taxon>
        <taxon>Metazoa</taxon>
        <taxon>Ecdysozoa</taxon>
        <taxon>Nematoda</taxon>
        <taxon>Enoplea</taxon>
        <taxon>Dorylaimia</taxon>
        <taxon>Mermithida</taxon>
        <taxon>Mermithoidea</taxon>
        <taxon>Mermithidae</taxon>
        <taxon>Romanomermis</taxon>
    </lineage>
</organism>
<evidence type="ECO:0000313" key="1">
    <source>
        <dbReference type="Proteomes" id="UP000887565"/>
    </source>
</evidence>
<proteinExistence type="predicted"/>
<reference evidence="2" key="1">
    <citation type="submission" date="2022-11" db="UniProtKB">
        <authorList>
            <consortium name="WormBaseParasite"/>
        </authorList>
    </citation>
    <scope>IDENTIFICATION</scope>
</reference>
<evidence type="ECO:0000313" key="2">
    <source>
        <dbReference type="WBParaSite" id="nRc.2.0.1.t08731-RA"/>
    </source>
</evidence>
<name>A0A915I4P6_ROMCU</name>
<dbReference type="AlphaFoldDB" id="A0A915I4P6"/>
<accession>A0A915I4P6</accession>